<evidence type="ECO:0000259" key="1">
    <source>
        <dbReference type="PROSITE" id="PS51186"/>
    </source>
</evidence>
<accession>A0ABD5NH72</accession>
<keyword evidence="2" id="KW-0012">Acyltransferase</keyword>
<evidence type="ECO:0000313" key="2">
    <source>
        <dbReference type="EMBL" id="MFC3478510.1"/>
    </source>
</evidence>
<name>A0ABD5NH72_9EURY</name>
<dbReference type="GO" id="GO:0016746">
    <property type="term" value="F:acyltransferase activity"/>
    <property type="evidence" value="ECO:0007669"/>
    <property type="project" value="UniProtKB-KW"/>
</dbReference>
<gene>
    <name evidence="2" type="ORF">ACFOKC_12335</name>
</gene>
<dbReference type="CDD" id="cd04301">
    <property type="entry name" value="NAT_SF"/>
    <property type="match status" value="1"/>
</dbReference>
<reference evidence="2 3" key="1">
    <citation type="journal article" date="2019" name="Int. J. Syst. Evol. Microbiol.">
        <title>The Global Catalogue of Microorganisms (GCM) 10K type strain sequencing project: providing services to taxonomists for standard genome sequencing and annotation.</title>
        <authorList>
            <consortium name="The Broad Institute Genomics Platform"/>
            <consortium name="The Broad Institute Genome Sequencing Center for Infectious Disease"/>
            <person name="Wu L."/>
            <person name="Ma J."/>
        </authorList>
    </citation>
    <scope>NUCLEOTIDE SEQUENCE [LARGE SCALE GENOMIC DNA]</scope>
    <source>
        <strain evidence="2 3">CGMCC 1.12562</strain>
    </source>
</reference>
<proteinExistence type="predicted"/>
<dbReference type="EMBL" id="JBHRWN010000002">
    <property type="protein sequence ID" value="MFC3478510.1"/>
    <property type="molecule type" value="Genomic_DNA"/>
</dbReference>
<dbReference type="PANTHER" id="PTHR43072:SF60">
    <property type="entry name" value="L-2,4-DIAMINOBUTYRIC ACID ACETYLTRANSFERASE"/>
    <property type="match status" value="1"/>
</dbReference>
<dbReference type="InterPro" id="IPR000182">
    <property type="entry name" value="GNAT_dom"/>
</dbReference>
<dbReference type="AlphaFoldDB" id="A0ABD5NH72"/>
<comment type="caution">
    <text evidence="2">The sequence shown here is derived from an EMBL/GenBank/DDBJ whole genome shotgun (WGS) entry which is preliminary data.</text>
</comment>
<dbReference type="PROSITE" id="PS51186">
    <property type="entry name" value="GNAT"/>
    <property type="match status" value="1"/>
</dbReference>
<evidence type="ECO:0000313" key="3">
    <source>
        <dbReference type="Proteomes" id="UP001595660"/>
    </source>
</evidence>
<dbReference type="EC" id="2.3.-.-" evidence="2"/>
<dbReference type="PANTHER" id="PTHR43072">
    <property type="entry name" value="N-ACETYLTRANSFERASE"/>
    <property type="match status" value="1"/>
</dbReference>
<dbReference type="GeneID" id="69118480"/>
<sequence>MEIREATRADEPAVTTDLLVPGFRDSAAKAPDYNELDEVGVSEAGLDRWLDCDDRVAFVAERDDELVGYIAGVRSESPDIYARGARTHVDGLYVVEEHRREGVASALFDRIADWARAEGCEFLGVSAHVDNDAAVEMYDDAFERTYVSYRRRLGDE</sequence>
<organism evidence="2 3">
    <name type="scientific">Halobacterium litoreum</name>
    <dbReference type="NCBI Taxonomy" id="2039234"/>
    <lineage>
        <taxon>Archaea</taxon>
        <taxon>Methanobacteriati</taxon>
        <taxon>Methanobacteriota</taxon>
        <taxon>Stenosarchaea group</taxon>
        <taxon>Halobacteria</taxon>
        <taxon>Halobacteriales</taxon>
        <taxon>Halobacteriaceae</taxon>
        <taxon>Halobacterium</taxon>
    </lineage>
</organism>
<dbReference type="SUPFAM" id="SSF55729">
    <property type="entry name" value="Acyl-CoA N-acyltransferases (Nat)"/>
    <property type="match status" value="1"/>
</dbReference>
<feature type="domain" description="N-acetyltransferase" evidence="1">
    <location>
        <begin position="1"/>
        <end position="156"/>
    </location>
</feature>
<dbReference type="Proteomes" id="UP001595660">
    <property type="component" value="Unassembled WGS sequence"/>
</dbReference>
<dbReference type="InterPro" id="IPR016181">
    <property type="entry name" value="Acyl_CoA_acyltransferase"/>
</dbReference>
<keyword evidence="3" id="KW-1185">Reference proteome</keyword>
<keyword evidence="2" id="KW-0808">Transferase</keyword>
<dbReference type="RefSeq" id="WP_232570252.1">
    <property type="nucleotide sequence ID" value="NZ_CP089466.1"/>
</dbReference>
<dbReference type="Gene3D" id="3.40.630.30">
    <property type="match status" value="1"/>
</dbReference>
<dbReference type="Pfam" id="PF00583">
    <property type="entry name" value="Acetyltransf_1"/>
    <property type="match status" value="1"/>
</dbReference>
<protein>
    <submittedName>
        <fullName evidence="2">GNAT family N-acetyltransferase</fullName>
        <ecNumber evidence="2">2.3.-.-</ecNumber>
    </submittedName>
</protein>